<feature type="domain" description="Peptidase C1A papain C-terminal" evidence="5">
    <location>
        <begin position="112"/>
        <end position="294"/>
    </location>
</feature>
<dbReference type="SMART" id="SM00848">
    <property type="entry name" value="Inhibitor_I29"/>
    <property type="match status" value="1"/>
</dbReference>
<dbReference type="SMART" id="SM00645">
    <property type="entry name" value="Pept_C1"/>
    <property type="match status" value="1"/>
</dbReference>
<dbReference type="CDD" id="cd02248">
    <property type="entry name" value="Peptidase_C1A"/>
    <property type="match status" value="1"/>
</dbReference>
<evidence type="ECO:0000256" key="3">
    <source>
        <dbReference type="ARBA" id="ARBA00023157"/>
    </source>
</evidence>
<dbReference type="InterPro" id="IPR013201">
    <property type="entry name" value="Prot_inhib_I29"/>
</dbReference>
<dbReference type="InterPro" id="IPR000169">
    <property type="entry name" value="Pept_cys_AS"/>
</dbReference>
<gene>
    <name evidence="7" type="ORF">FOL47_002711</name>
</gene>
<dbReference type="OrthoDB" id="190265at2759"/>
<dbReference type="Proteomes" id="UP000591131">
    <property type="component" value="Unassembled WGS sequence"/>
</dbReference>
<dbReference type="Pfam" id="PF08246">
    <property type="entry name" value="Inhibitor_I29"/>
    <property type="match status" value="1"/>
</dbReference>
<keyword evidence="2" id="KW-0865">Zymogen</keyword>
<dbReference type="Gene3D" id="3.90.70.10">
    <property type="entry name" value="Cysteine proteinases"/>
    <property type="match status" value="3"/>
</dbReference>
<keyword evidence="4" id="KW-0732">Signal</keyword>
<evidence type="ECO:0000256" key="4">
    <source>
        <dbReference type="SAM" id="SignalP"/>
    </source>
</evidence>
<evidence type="ECO:0000259" key="6">
    <source>
        <dbReference type="SMART" id="SM00848"/>
    </source>
</evidence>
<dbReference type="SUPFAM" id="SSF54001">
    <property type="entry name" value="Cysteine proteinases"/>
    <property type="match status" value="3"/>
</dbReference>
<proteinExistence type="inferred from homology"/>
<organism evidence="7 8">
    <name type="scientific">Perkinsus chesapeaki</name>
    <name type="common">Clam parasite</name>
    <name type="synonym">Perkinsus andrewsi</name>
    <dbReference type="NCBI Taxonomy" id="330153"/>
    <lineage>
        <taxon>Eukaryota</taxon>
        <taxon>Sar</taxon>
        <taxon>Alveolata</taxon>
        <taxon>Perkinsozoa</taxon>
        <taxon>Perkinsea</taxon>
        <taxon>Perkinsida</taxon>
        <taxon>Perkinsidae</taxon>
        <taxon>Perkinsus</taxon>
    </lineage>
</organism>
<feature type="signal peptide" evidence="4">
    <location>
        <begin position="1"/>
        <end position="15"/>
    </location>
</feature>
<name>A0A7J6KNH2_PERCH</name>
<feature type="chain" id="PRO_5029858486" evidence="4">
    <location>
        <begin position="16"/>
        <end position="294"/>
    </location>
</feature>
<evidence type="ECO:0000259" key="5">
    <source>
        <dbReference type="SMART" id="SM00645"/>
    </source>
</evidence>
<evidence type="ECO:0000256" key="2">
    <source>
        <dbReference type="ARBA" id="ARBA00023145"/>
    </source>
</evidence>
<keyword evidence="3" id="KW-1015">Disulfide bond</keyword>
<feature type="domain" description="Cathepsin propeptide inhibitor" evidence="6">
    <location>
        <begin position="26"/>
        <end position="80"/>
    </location>
</feature>
<keyword evidence="8" id="KW-1185">Reference proteome</keyword>
<dbReference type="AlphaFoldDB" id="A0A7J6KNH2"/>
<evidence type="ECO:0000256" key="1">
    <source>
        <dbReference type="ARBA" id="ARBA00008455"/>
    </source>
</evidence>
<dbReference type="InterPro" id="IPR038765">
    <property type="entry name" value="Papain-like_cys_pep_sf"/>
</dbReference>
<dbReference type="PROSITE" id="PS00139">
    <property type="entry name" value="THIOL_PROTEASE_CYS"/>
    <property type="match status" value="1"/>
</dbReference>
<dbReference type="GO" id="GO:0008234">
    <property type="term" value="F:cysteine-type peptidase activity"/>
    <property type="evidence" value="ECO:0007669"/>
    <property type="project" value="InterPro"/>
</dbReference>
<sequence>MLFCASFLVIGLVYGKYTATQLNDVFAAYKERFGYNFGLDEAYRKKVFHDNLLYINESNSKGLPYTLSITPFTHLTNDEFREIMTMKFPRDKPTFRYSGHAGEELKESIADLPKSVDYVKKGLVTRVKDQGFCGSCWAFSTTGALEGAYMKATGKLISLSEQQLVDCSSSYERLSALEGAYMKATGKLISLSEQQLVDCSSSYERLSALEGAYMKATGKLISLSEQQLVDCSSRCDNYGCGGGDQFPTFQYVAASGLESERDYPYTAVDGDCTYNSILVSMEGLIPFSRIKEEL</sequence>
<dbReference type="EMBL" id="JAAPAO010001775">
    <property type="protein sequence ID" value="KAF4648855.1"/>
    <property type="molecule type" value="Genomic_DNA"/>
</dbReference>
<dbReference type="Pfam" id="PF00112">
    <property type="entry name" value="Peptidase_C1"/>
    <property type="match status" value="2"/>
</dbReference>
<dbReference type="PANTHER" id="PTHR12411">
    <property type="entry name" value="CYSTEINE PROTEASE FAMILY C1-RELATED"/>
    <property type="match status" value="1"/>
</dbReference>
<comment type="similarity">
    <text evidence="1">Belongs to the peptidase C1 family.</text>
</comment>
<evidence type="ECO:0000313" key="7">
    <source>
        <dbReference type="EMBL" id="KAF4648855.1"/>
    </source>
</evidence>
<protein>
    <submittedName>
        <fullName evidence="7">Uncharacterized protein</fullName>
    </submittedName>
</protein>
<dbReference type="GO" id="GO:0006508">
    <property type="term" value="P:proteolysis"/>
    <property type="evidence" value="ECO:0007669"/>
    <property type="project" value="InterPro"/>
</dbReference>
<dbReference type="InterPro" id="IPR000668">
    <property type="entry name" value="Peptidase_C1A_C"/>
</dbReference>
<dbReference type="InterPro" id="IPR039417">
    <property type="entry name" value="Peptidase_C1A_papain-like"/>
</dbReference>
<accession>A0A7J6KNH2</accession>
<evidence type="ECO:0000313" key="8">
    <source>
        <dbReference type="Proteomes" id="UP000591131"/>
    </source>
</evidence>
<comment type="caution">
    <text evidence="7">The sequence shown here is derived from an EMBL/GenBank/DDBJ whole genome shotgun (WGS) entry which is preliminary data.</text>
</comment>
<reference evidence="7 8" key="1">
    <citation type="submission" date="2020-04" db="EMBL/GenBank/DDBJ databases">
        <title>Perkinsus chesapeaki whole genome sequence.</title>
        <authorList>
            <person name="Bogema D.R."/>
        </authorList>
    </citation>
    <scope>NUCLEOTIDE SEQUENCE [LARGE SCALE GENOMIC DNA]</scope>
    <source>
        <strain evidence="7">ATCC PRA-425</strain>
    </source>
</reference>
<dbReference type="InterPro" id="IPR013128">
    <property type="entry name" value="Peptidase_C1A"/>
</dbReference>